<evidence type="ECO:0000313" key="2">
    <source>
        <dbReference type="Proteomes" id="UP000605970"/>
    </source>
</evidence>
<reference evidence="1" key="1">
    <citation type="journal article" date="2020" name="Ecol. Evol.">
        <title>Genome structure and content of the rice root-knot nematode (Meloidogyne graminicola).</title>
        <authorList>
            <person name="Phan N.T."/>
            <person name="Danchin E.G.J."/>
            <person name="Klopp C."/>
            <person name="Perfus-Barbeoch L."/>
            <person name="Kozlowski D.K."/>
            <person name="Koutsovoulos G.D."/>
            <person name="Lopez-Roques C."/>
            <person name="Bouchez O."/>
            <person name="Zahm M."/>
            <person name="Besnard G."/>
            <person name="Bellafiore S."/>
        </authorList>
    </citation>
    <scope>NUCLEOTIDE SEQUENCE</scope>
    <source>
        <strain evidence="1">VN-18</strain>
    </source>
</reference>
<evidence type="ECO:0000313" key="1">
    <source>
        <dbReference type="EMBL" id="KAF7632590.1"/>
    </source>
</evidence>
<gene>
    <name evidence="1" type="ORF">Mgra_00008037</name>
</gene>
<sequence length="63" mass="7110">MLIQTTNNNSTTNKSIDFNIKLSNTLTTNLMENDSDIQINNQEESGGHEYLFVLPFIVLFGLC</sequence>
<organism evidence="1 2">
    <name type="scientific">Meloidogyne graminicola</name>
    <dbReference type="NCBI Taxonomy" id="189291"/>
    <lineage>
        <taxon>Eukaryota</taxon>
        <taxon>Metazoa</taxon>
        <taxon>Ecdysozoa</taxon>
        <taxon>Nematoda</taxon>
        <taxon>Chromadorea</taxon>
        <taxon>Rhabditida</taxon>
        <taxon>Tylenchina</taxon>
        <taxon>Tylenchomorpha</taxon>
        <taxon>Tylenchoidea</taxon>
        <taxon>Meloidogynidae</taxon>
        <taxon>Meloidogyninae</taxon>
        <taxon>Meloidogyne</taxon>
    </lineage>
</organism>
<accession>A0A8S9ZGY9</accession>
<feature type="non-terminal residue" evidence="1">
    <location>
        <position position="63"/>
    </location>
</feature>
<protein>
    <submittedName>
        <fullName evidence="1">G_PROTEIN_RECEP_F1_2 domain-containing protein</fullName>
    </submittedName>
</protein>
<dbReference type="EMBL" id="JABEBT010000099">
    <property type="protein sequence ID" value="KAF7632590.1"/>
    <property type="molecule type" value="Genomic_DNA"/>
</dbReference>
<dbReference type="AlphaFoldDB" id="A0A8S9ZGY9"/>
<dbReference type="Proteomes" id="UP000605970">
    <property type="component" value="Unassembled WGS sequence"/>
</dbReference>
<keyword evidence="2" id="KW-1185">Reference proteome</keyword>
<proteinExistence type="predicted"/>
<name>A0A8S9ZGY9_9BILA</name>
<comment type="caution">
    <text evidence="1">The sequence shown here is derived from an EMBL/GenBank/DDBJ whole genome shotgun (WGS) entry which is preliminary data.</text>
</comment>